<evidence type="ECO:0000313" key="6">
    <source>
        <dbReference type="Proteomes" id="UP000033457"/>
    </source>
</evidence>
<dbReference type="Gene3D" id="1.10.1470.10">
    <property type="entry name" value="YjbJ"/>
    <property type="match status" value="1"/>
</dbReference>
<sequence>MSNLSNKFEDVAGKAKEAIGEATDNEKLENEGKKDQVVSDVKEAVDKAGESIKDAANKVIGSFKKDDDQ</sequence>
<dbReference type="STRING" id="35755.UL82_00605"/>
<keyword evidence="6" id="KW-1185">Reference proteome</keyword>
<dbReference type="KEGG" id="cku:UL82_00605"/>
<reference evidence="4 6" key="1">
    <citation type="journal article" date="2015" name="Genome Announc.">
        <title>Complete Genome Sequence of Corynebacterium kutscheri DSM 20755, a Corynebacterial Type Strain with Remarkably Low G+C Content of Chromosomal DNA.</title>
        <authorList>
            <person name="Ruckert C."/>
            <person name="Albersmeier A."/>
            <person name="Winkler A."/>
            <person name="Tauch A."/>
        </authorList>
    </citation>
    <scope>NUCLEOTIDE SEQUENCE [LARGE SCALE GENOMIC DNA]</scope>
    <source>
        <strain evidence="4 6">DSM 20755</strain>
    </source>
</reference>
<dbReference type="InterPro" id="IPR008462">
    <property type="entry name" value="CsbD"/>
</dbReference>
<dbReference type="HOGENOM" id="CLU_135567_1_2_11"/>
<evidence type="ECO:0000256" key="2">
    <source>
        <dbReference type="SAM" id="MobiDB-lite"/>
    </source>
</evidence>
<feature type="region of interest" description="Disordered" evidence="2">
    <location>
        <begin position="1"/>
        <end position="39"/>
    </location>
</feature>
<evidence type="ECO:0000313" key="4">
    <source>
        <dbReference type="EMBL" id="AKE40358.1"/>
    </source>
</evidence>
<evidence type="ECO:0000256" key="1">
    <source>
        <dbReference type="ARBA" id="ARBA00009129"/>
    </source>
</evidence>
<organism evidence="4 6">
    <name type="scientific">Corynebacterium kutscheri</name>
    <dbReference type="NCBI Taxonomy" id="35755"/>
    <lineage>
        <taxon>Bacteria</taxon>
        <taxon>Bacillati</taxon>
        <taxon>Actinomycetota</taxon>
        <taxon>Actinomycetes</taxon>
        <taxon>Mycobacteriales</taxon>
        <taxon>Corynebacteriaceae</taxon>
        <taxon>Corynebacterium</taxon>
    </lineage>
</organism>
<dbReference type="SUPFAM" id="SSF69047">
    <property type="entry name" value="Hypothetical protein YjbJ"/>
    <property type="match status" value="1"/>
</dbReference>
<dbReference type="Proteomes" id="UP000271380">
    <property type="component" value="Chromosome"/>
</dbReference>
<evidence type="ECO:0000313" key="5">
    <source>
        <dbReference type="EMBL" id="VEH05365.1"/>
    </source>
</evidence>
<dbReference type="EMBL" id="CP011312">
    <property type="protein sequence ID" value="AKE40358.1"/>
    <property type="molecule type" value="Genomic_DNA"/>
</dbReference>
<evidence type="ECO:0000259" key="3">
    <source>
        <dbReference type="Pfam" id="PF05532"/>
    </source>
</evidence>
<comment type="similarity">
    <text evidence="1">Belongs to the UPF0337 (CsbD) family.</text>
</comment>
<proteinExistence type="inferred from homology"/>
<dbReference type="OrthoDB" id="4419830at2"/>
<name>A0A0F6R0E4_9CORY</name>
<protein>
    <submittedName>
        <fullName evidence="5">CsbD family protein probably involved in stress response</fullName>
    </submittedName>
    <submittedName>
        <fullName evidence="4">CsbD-like protein</fullName>
    </submittedName>
</protein>
<dbReference type="InterPro" id="IPR036629">
    <property type="entry name" value="YjbJ_sf"/>
</dbReference>
<dbReference type="Pfam" id="PF05532">
    <property type="entry name" value="CsbD"/>
    <property type="match status" value="1"/>
</dbReference>
<feature type="compositionally biased region" description="Basic and acidic residues" evidence="2">
    <location>
        <begin position="7"/>
        <end position="39"/>
    </location>
</feature>
<reference evidence="5 7" key="2">
    <citation type="submission" date="2018-12" db="EMBL/GenBank/DDBJ databases">
        <authorList>
            <consortium name="Pathogen Informatics"/>
        </authorList>
    </citation>
    <scope>NUCLEOTIDE SEQUENCE [LARGE SCALE GENOMIC DNA]</scope>
    <source>
        <strain evidence="5 7">NCTC949</strain>
    </source>
</reference>
<dbReference type="Proteomes" id="UP000033457">
    <property type="component" value="Chromosome"/>
</dbReference>
<evidence type="ECO:0000313" key="7">
    <source>
        <dbReference type="Proteomes" id="UP000271380"/>
    </source>
</evidence>
<feature type="domain" description="CsbD-like" evidence="3">
    <location>
        <begin position="5"/>
        <end position="54"/>
    </location>
</feature>
<dbReference type="EMBL" id="LR134377">
    <property type="protein sequence ID" value="VEH05365.1"/>
    <property type="molecule type" value="Genomic_DNA"/>
</dbReference>
<gene>
    <name evidence="5" type="ORF">NCTC949_00570</name>
    <name evidence="4" type="ORF">UL82_00605</name>
</gene>
<accession>A0A0F6R0E4</accession>
<dbReference type="RefSeq" id="WP_046438381.1">
    <property type="nucleotide sequence ID" value="NZ_CP011312.1"/>
</dbReference>
<dbReference type="AlphaFoldDB" id="A0A0F6R0E4"/>